<gene>
    <name evidence="3" type="ORF">SLS53_001864</name>
</gene>
<comment type="caution">
    <text evidence="3">The sequence shown here is derived from an EMBL/GenBank/DDBJ whole genome shotgun (WGS) entry which is preliminary data.</text>
</comment>
<evidence type="ECO:0000313" key="3">
    <source>
        <dbReference type="EMBL" id="KAK7746678.1"/>
    </source>
</evidence>
<reference evidence="3 4" key="1">
    <citation type="journal article" date="2023" name="PLoS ONE">
        <title>Cytospora paraplurivora sp. nov. isolated from orchards with fruit tree decline syndrome in Ontario, Canada.</title>
        <authorList>
            <person name="Ilyukhin E."/>
            <person name="Nguyen H.D.T."/>
            <person name="Castle A.J."/>
            <person name="Ellouze W."/>
        </authorList>
    </citation>
    <scope>NUCLEOTIDE SEQUENCE [LARGE SCALE GENOMIC DNA]</scope>
    <source>
        <strain evidence="3 4">FDS-564</strain>
    </source>
</reference>
<evidence type="ECO:0000313" key="4">
    <source>
        <dbReference type="Proteomes" id="UP001320245"/>
    </source>
</evidence>
<evidence type="ECO:0000256" key="1">
    <source>
        <dbReference type="SAM" id="Coils"/>
    </source>
</evidence>
<evidence type="ECO:0000256" key="2">
    <source>
        <dbReference type="SAM" id="MobiDB-lite"/>
    </source>
</evidence>
<feature type="coiled-coil region" evidence="1">
    <location>
        <begin position="99"/>
        <end position="126"/>
    </location>
</feature>
<keyword evidence="4" id="KW-1185">Reference proteome</keyword>
<sequence length="211" mass="23725">MFGALGKRMDAMNKEVQETKQELLETQQELHATRLELQAAKRETKRETNRKLHATLKELLRLQADNRETNRETNRKLRTILERLLETRETTDAMREVDREALQANKEELGKELSELKAKMDQEALQLYKLSGQTAEMLIKRQDAREELFNDAVELLKGIIRLLSQMLGRQVEVAGGGDHHTTGSASAARPGVSVDATAADGVAPRATESHG</sequence>
<protein>
    <submittedName>
        <fullName evidence="3">Uncharacterized protein</fullName>
    </submittedName>
</protein>
<dbReference type="Proteomes" id="UP001320245">
    <property type="component" value="Unassembled WGS sequence"/>
</dbReference>
<dbReference type="EMBL" id="JAJSPL020000005">
    <property type="protein sequence ID" value="KAK7746678.1"/>
    <property type="molecule type" value="Genomic_DNA"/>
</dbReference>
<organism evidence="3 4">
    <name type="scientific">Cytospora paraplurivora</name>
    <dbReference type="NCBI Taxonomy" id="2898453"/>
    <lineage>
        <taxon>Eukaryota</taxon>
        <taxon>Fungi</taxon>
        <taxon>Dikarya</taxon>
        <taxon>Ascomycota</taxon>
        <taxon>Pezizomycotina</taxon>
        <taxon>Sordariomycetes</taxon>
        <taxon>Sordariomycetidae</taxon>
        <taxon>Diaporthales</taxon>
        <taxon>Cytosporaceae</taxon>
        <taxon>Cytospora</taxon>
    </lineage>
</organism>
<name>A0AAN9UP61_9PEZI</name>
<proteinExistence type="predicted"/>
<feature type="coiled-coil region" evidence="1">
    <location>
        <begin position="9"/>
        <end position="72"/>
    </location>
</feature>
<dbReference type="AlphaFoldDB" id="A0AAN9UP61"/>
<feature type="region of interest" description="Disordered" evidence="2">
    <location>
        <begin position="174"/>
        <end position="211"/>
    </location>
</feature>
<keyword evidence="1" id="KW-0175">Coiled coil</keyword>
<accession>A0AAN9UP61</accession>